<keyword evidence="1" id="KW-0175">Coiled coil</keyword>
<organism evidence="4 5">
    <name type="scientific">Nyssa sinensis</name>
    <dbReference type="NCBI Taxonomy" id="561372"/>
    <lineage>
        <taxon>Eukaryota</taxon>
        <taxon>Viridiplantae</taxon>
        <taxon>Streptophyta</taxon>
        <taxon>Embryophyta</taxon>
        <taxon>Tracheophyta</taxon>
        <taxon>Spermatophyta</taxon>
        <taxon>Magnoliopsida</taxon>
        <taxon>eudicotyledons</taxon>
        <taxon>Gunneridae</taxon>
        <taxon>Pentapetalae</taxon>
        <taxon>asterids</taxon>
        <taxon>Cornales</taxon>
        <taxon>Nyssaceae</taxon>
        <taxon>Nyssa</taxon>
    </lineage>
</organism>
<reference evidence="4 5" key="1">
    <citation type="submission" date="2019-09" db="EMBL/GenBank/DDBJ databases">
        <title>A chromosome-level genome assembly of the Chinese tupelo Nyssa sinensis.</title>
        <authorList>
            <person name="Yang X."/>
            <person name="Kang M."/>
            <person name="Yang Y."/>
            <person name="Xiong H."/>
            <person name="Wang M."/>
            <person name="Zhang Z."/>
            <person name="Wang Z."/>
            <person name="Wu H."/>
            <person name="Ma T."/>
            <person name="Liu J."/>
            <person name="Xi Z."/>
        </authorList>
    </citation>
    <scope>NUCLEOTIDE SEQUENCE [LARGE SCALE GENOMIC DNA]</scope>
    <source>
        <strain evidence="4">J267</strain>
        <tissue evidence="4">Leaf</tissue>
    </source>
</reference>
<evidence type="ECO:0000313" key="5">
    <source>
        <dbReference type="Proteomes" id="UP000325577"/>
    </source>
</evidence>
<dbReference type="OrthoDB" id="2018987at2759"/>
<sequence length="583" mass="65408">MSVSAVCPLLSDLFDAGTPPPLFLILSPPPPARSLHFCGVKRSMLLQTHIHFTILRINGIAISVDTFCLDKQIISLREEIVNSLGTRKLVSDDDDYLMDLALAEIIDNMKCVATSVARLGKRCTDPVYHHLEHVYEDPFEIDLNWCGWEYKLKKMERKVKKMERFIGVTGQLYQELEVLSELEQRLRRMRGNVNLSRLKLLEFQQKVIRQRQEVKNLREMSPWVRTFDYTVRLLLRSFFTIVERIKHVFGINQLASVEESSSSQGMNACLLRSHSISTLVQSSVHPSGKNLSRFYSGPISRSVSNLGLRADNIRTNKKQWQVHRQSSTLFGEGPQLKTRRLAHVGPFIGCTIGGIDSPVLTSCMPTTSCSLGSSGVLSNDFDRMKDVNTVPLSCSNRIHTKVSLFNSKHKLLNAPPSTLGDAALALHYANVIILIEKLALSPLLISLDSRDDLYNMLPASVRSLLRAKLKLFAKTLVSSVYDAGHAAECSIALVRILEWLAPLAHNMIRWHEERNFERQVVVSGMNVLLVQTLYFANQAKTEAAITELLVGLNCTSRFGRVLNEKSMESAGSRACEDSIACSL</sequence>
<feature type="domain" description="DUF3475" evidence="3">
    <location>
        <begin position="70"/>
        <end position="105"/>
    </location>
</feature>
<dbReference type="Proteomes" id="UP000325577">
    <property type="component" value="Linkage Group LG7"/>
</dbReference>
<feature type="domain" description="DUF668" evidence="2">
    <location>
        <begin position="418"/>
        <end position="509"/>
    </location>
</feature>
<dbReference type="Pfam" id="PF05003">
    <property type="entry name" value="DUF668"/>
    <property type="match status" value="1"/>
</dbReference>
<dbReference type="AlphaFoldDB" id="A0A5J4ZIN0"/>
<dbReference type="PANTHER" id="PTHR31371:SF4">
    <property type="entry name" value="DUF668 DOMAIN-CONTAINING PROTEIN"/>
    <property type="match status" value="1"/>
</dbReference>
<proteinExistence type="predicted"/>
<name>A0A5J4ZIN0_9ASTE</name>
<dbReference type="PANTHER" id="PTHR31371">
    <property type="entry name" value="BNAC09G50660D PROTEIN"/>
    <property type="match status" value="1"/>
</dbReference>
<feature type="coiled-coil region" evidence="1">
    <location>
        <begin position="179"/>
        <end position="220"/>
    </location>
</feature>
<dbReference type="GO" id="GO:0045927">
    <property type="term" value="P:positive regulation of growth"/>
    <property type="evidence" value="ECO:0007669"/>
    <property type="project" value="InterPro"/>
</dbReference>
<protein>
    <recommendedName>
        <fullName evidence="6">DUF668 domain-containing protein</fullName>
    </recommendedName>
</protein>
<dbReference type="InterPro" id="IPR007700">
    <property type="entry name" value="DUF668"/>
</dbReference>
<dbReference type="Pfam" id="PF11961">
    <property type="entry name" value="DUF3475"/>
    <property type="match status" value="1"/>
</dbReference>
<evidence type="ECO:0008006" key="6">
    <source>
        <dbReference type="Google" id="ProtNLM"/>
    </source>
</evidence>
<keyword evidence="5" id="KW-1185">Reference proteome</keyword>
<accession>A0A5J4ZIN0</accession>
<evidence type="ECO:0000256" key="1">
    <source>
        <dbReference type="SAM" id="Coils"/>
    </source>
</evidence>
<gene>
    <name evidence="4" type="ORF">F0562_016107</name>
</gene>
<dbReference type="InterPro" id="IPR021864">
    <property type="entry name" value="DUF3475"/>
</dbReference>
<evidence type="ECO:0000259" key="3">
    <source>
        <dbReference type="Pfam" id="PF11961"/>
    </source>
</evidence>
<evidence type="ECO:0000259" key="2">
    <source>
        <dbReference type="Pfam" id="PF05003"/>
    </source>
</evidence>
<evidence type="ECO:0000313" key="4">
    <source>
        <dbReference type="EMBL" id="KAA8518633.1"/>
    </source>
</evidence>
<dbReference type="EMBL" id="CM018050">
    <property type="protein sequence ID" value="KAA8518633.1"/>
    <property type="molecule type" value="Genomic_DNA"/>
</dbReference>